<dbReference type="RefSeq" id="WP_074538030.1">
    <property type="nucleotide sequence ID" value="NZ_FNBD01000004.1"/>
</dbReference>
<sequence>MNTKKSLLAIAVIALFALSSCTSTNSSDDDKLYERSSIDRTEIPIPDEKNKN</sequence>
<accession>A0A1G7G4U9</accession>
<feature type="region of interest" description="Disordered" evidence="1">
    <location>
        <begin position="23"/>
        <end position="52"/>
    </location>
</feature>
<keyword evidence="4" id="KW-1185">Reference proteome</keyword>
<dbReference type="GeneID" id="78063028"/>
<dbReference type="EMBL" id="FNBD01000004">
    <property type="protein sequence ID" value="SDE83143.1"/>
    <property type="molecule type" value="Genomic_DNA"/>
</dbReference>
<evidence type="ECO:0000313" key="3">
    <source>
        <dbReference type="EMBL" id="SDE83143.1"/>
    </source>
</evidence>
<proteinExistence type="predicted"/>
<evidence type="ECO:0000256" key="2">
    <source>
        <dbReference type="SAM" id="SignalP"/>
    </source>
</evidence>
<dbReference type="Proteomes" id="UP000182114">
    <property type="component" value="Unassembled WGS sequence"/>
</dbReference>
<dbReference type="PROSITE" id="PS51257">
    <property type="entry name" value="PROKAR_LIPOPROTEIN"/>
    <property type="match status" value="1"/>
</dbReference>
<gene>
    <name evidence="3" type="ORF">SAMN04487992_104126</name>
</gene>
<evidence type="ECO:0008006" key="5">
    <source>
        <dbReference type="Google" id="ProtNLM"/>
    </source>
</evidence>
<name>A0A1G7G4U9_9FLAO</name>
<reference evidence="4" key="1">
    <citation type="submission" date="2016-10" db="EMBL/GenBank/DDBJ databases">
        <authorList>
            <person name="Varghese N."/>
            <person name="Submissions S."/>
        </authorList>
    </citation>
    <scope>NUCLEOTIDE SEQUENCE [LARGE SCALE GENOMIC DNA]</scope>
    <source>
        <strain evidence="4">DSM 24729</strain>
    </source>
</reference>
<feature type="compositionally biased region" description="Basic and acidic residues" evidence="1">
    <location>
        <begin position="28"/>
        <end position="52"/>
    </location>
</feature>
<organism evidence="3 4">
    <name type="scientific">Cellulophaga baltica</name>
    <dbReference type="NCBI Taxonomy" id="76594"/>
    <lineage>
        <taxon>Bacteria</taxon>
        <taxon>Pseudomonadati</taxon>
        <taxon>Bacteroidota</taxon>
        <taxon>Flavobacteriia</taxon>
        <taxon>Flavobacteriales</taxon>
        <taxon>Flavobacteriaceae</taxon>
        <taxon>Cellulophaga</taxon>
    </lineage>
</organism>
<evidence type="ECO:0000313" key="4">
    <source>
        <dbReference type="Proteomes" id="UP000182114"/>
    </source>
</evidence>
<keyword evidence="2" id="KW-0732">Signal</keyword>
<evidence type="ECO:0000256" key="1">
    <source>
        <dbReference type="SAM" id="MobiDB-lite"/>
    </source>
</evidence>
<protein>
    <recommendedName>
        <fullName evidence="5">Lipoprotein</fullName>
    </recommendedName>
</protein>
<dbReference type="AlphaFoldDB" id="A0A1G7G4U9"/>
<feature type="signal peptide" evidence="2">
    <location>
        <begin position="1"/>
        <end position="26"/>
    </location>
</feature>
<feature type="chain" id="PRO_5010274171" description="Lipoprotein" evidence="2">
    <location>
        <begin position="27"/>
        <end position="52"/>
    </location>
</feature>